<evidence type="ECO:0000256" key="3">
    <source>
        <dbReference type="ARBA" id="ARBA00039118"/>
    </source>
</evidence>
<dbReference type="Gene3D" id="3.60.110.10">
    <property type="entry name" value="Carbon-nitrogen hydrolase"/>
    <property type="match status" value="1"/>
</dbReference>
<feature type="domain" description="CN hydrolase" evidence="6">
    <location>
        <begin position="7"/>
        <end position="245"/>
    </location>
</feature>
<dbReference type="EC" id="3.5.1.3" evidence="3"/>
<dbReference type="NCBIfam" id="NF007757">
    <property type="entry name" value="PRK10438.1"/>
    <property type="match status" value="1"/>
</dbReference>
<name>A0AAW3ZGU3_9GAMM</name>
<dbReference type="CDD" id="cd07575">
    <property type="entry name" value="Xc-1258_like"/>
    <property type="match status" value="1"/>
</dbReference>
<comment type="similarity">
    <text evidence="1">Belongs to the carbon-nitrogen hydrolase superfamily. NIT1/NIT2 family.</text>
</comment>
<evidence type="ECO:0000313" key="8">
    <source>
        <dbReference type="Proteomes" id="UP000613768"/>
    </source>
</evidence>
<dbReference type="GO" id="GO:0050152">
    <property type="term" value="F:omega-amidase activity"/>
    <property type="evidence" value="ECO:0007669"/>
    <property type="project" value="UniProtKB-EC"/>
</dbReference>
<dbReference type="SUPFAM" id="SSF56317">
    <property type="entry name" value="Carbon-nitrogen hydrolase"/>
    <property type="match status" value="1"/>
</dbReference>
<proteinExistence type="inferred from homology"/>
<comment type="catalytic activity">
    <reaction evidence="4">
        <text>a monoamide of a dicarboxylate + H2O = a dicarboxylate + NH4(+)</text>
        <dbReference type="Rhea" id="RHEA:11716"/>
        <dbReference type="ChEBI" id="CHEBI:15377"/>
        <dbReference type="ChEBI" id="CHEBI:28938"/>
        <dbReference type="ChEBI" id="CHEBI:28965"/>
        <dbReference type="ChEBI" id="CHEBI:77450"/>
        <dbReference type="EC" id="3.5.1.3"/>
    </reaction>
</comment>
<keyword evidence="8" id="KW-1185">Reference proteome</keyword>
<dbReference type="PANTHER" id="PTHR47799">
    <property type="entry name" value="OMEGA-AMIDASE YAFV"/>
    <property type="match status" value="1"/>
</dbReference>
<keyword evidence="2" id="KW-0378">Hydrolase</keyword>
<comment type="caution">
    <text evidence="7">The sequence shown here is derived from an EMBL/GenBank/DDBJ whole genome shotgun (WGS) entry which is preliminary data.</text>
</comment>
<dbReference type="PROSITE" id="PS50263">
    <property type="entry name" value="CN_HYDROLASE"/>
    <property type="match status" value="1"/>
</dbReference>
<dbReference type="AlphaFoldDB" id="A0AAW3ZGU3"/>
<evidence type="ECO:0000259" key="6">
    <source>
        <dbReference type="PROSITE" id="PS50263"/>
    </source>
</evidence>
<dbReference type="PANTHER" id="PTHR47799:SF1">
    <property type="entry name" value="OMEGA-AMIDASE YAFV"/>
    <property type="match status" value="1"/>
</dbReference>
<gene>
    <name evidence="7" type="ORF">IFO71_06215</name>
</gene>
<dbReference type="GO" id="GO:0106008">
    <property type="term" value="F:2-oxoglutaramate amidase activity"/>
    <property type="evidence" value="ECO:0007669"/>
    <property type="project" value="TreeGrafter"/>
</dbReference>
<dbReference type="InterPro" id="IPR052737">
    <property type="entry name" value="Omega-amidase_YafV"/>
</dbReference>
<sequence length="270" mass="30593">MSSTEKLRVRLVQGDTRWHDPSGNREYYAGLIGDARGCDLVVLPETFTSGFSNEALDNAESMQGETAQWMCRLAADSGAVICGSIQCRVGDDVFNRMLWAQPNGELKHYDKVHLFRMANEHERYGAGKVSPIFELKGWRVRPLVCYDLRFPAFIRNRFDRQRPGDLDYDLLLFVANWPAPRSTAWRTLLRARAIENLCYSIGVNRCGIDGNQVAYRGDSAAIDFLGEALLDVGNQEQVADVHLDLESLRSFRQRFPAHQDADDFELSPKT</sequence>
<dbReference type="Proteomes" id="UP000613768">
    <property type="component" value="Unassembled WGS sequence"/>
</dbReference>
<evidence type="ECO:0000256" key="2">
    <source>
        <dbReference type="ARBA" id="ARBA00022801"/>
    </source>
</evidence>
<dbReference type="Pfam" id="PF00795">
    <property type="entry name" value="CN_hydrolase"/>
    <property type="match status" value="1"/>
</dbReference>
<dbReference type="InterPro" id="IPR003010">
    <property type="entry name" value="C-N_Hydrolase"/>
</dbReference>
<accession>A0AAW3ZGU3</accession>
<dbReference type="EMBL" id="JACYTR010000008">
    <property type="protein sequence ID" value="MBD8525333.1"/>
    <property type="molecule type" value="Genomic_DNA"/>
</dbReference>
<evidence type="ECO:0000256" key="4">
    <source>
        <dbReference type="ARBA" id="ARBA00052904"/>
    </source>
</evidence>
<evidence type="ECO:0000313" key="7">
    <source>
        <dbReference type="EMBL" id="MBD8525333.1"/>
    </source>
</evidence>
<organism evidence="7 8">
    <name type="scientific">Pseudomarimonas arenosa</name>
    <dbReference type="NCBI Taxonomy" id="2774145"/>
    <lineage>
        <taxon>Bacteria</taxon>
        <taxon>Pseudomonadati</taxon>
        <taxon>Pseudomonadota</taxon>
        <taxon>Gammaproteobacteria</taxon>
        <taxon>Lysobacterales</taxon>
        <taxon>Lysobacteraceae</taxon>
        <taxon>Pseudomarimonas</taxon>
    </lineage>
</organism>
<reference evidence="7 8" key="1">
    <citation type="submission" date="2020-09" db="EMBL/GenBank/DDBJ databases">
        <title>Pseudoxanthomonas sp. CAU 1598 isolated from sand of Yaerae Beach.</title>
        <authorList>
            <person name="Kim W."/>
        </authorList>
    </citation>
    <scope>NUCLEOTIDE SEQUENCE [LARGE SCALE GENOMIC DNA]</scope>
    <source>
        <strain evidence="7 8">CAU 1598</strain>
    </source>
</reference>
<dbReference type="InterPro" id="IPR036526">
    <property type="entry name" value="C-N_Hydrolase_sf"/>
</dbReference>
<dbReference type="FunFam" id="3.60.110.10:FF:000004">
    <property type="entry name" value="Carbon-nitrogen hydrolase"/>
    <property type="match status" value="1"/>
</dbReference>
<protein>
    <recommendedName>
        <fullName evidence="5">Omega-amidase YafV</fullName>
        <ecNumber evidence="3">3.5.1.3</ecNumber>
    </recommendedName>
</protein>
<evidence type="ECO:0000256" key="1">
    <source>
        <dbReference type="ARBA" id="ARBA00010613"/>
    </source>
</evidence>
<evidence type="ECO:0000256" key="5">
    <source>
        <dbReference type="ARBA" id="ARBA00072139"/>
    </source>
</evidence>
<dbReference type="RefSeq" id="WP_192028676.1">
    <property type="nucleotide sequence ID" value="NZ_JACYTR010000008.1"/>
</dbReference>